<evidence type="ECO:0000256" key="1">
    <source>
        <dbReference type="SAM" id="MobiDB-lite"/>
    </source>
</evidence>
<organism evidence="2 3">
    <name type="scientific">Seminavis robusta</name>
    <dbReference type="NCBI Taxonomy" id="568900"/>
    <lineage>
        <taxon>Eukaryota</taxon>
        <taxon>Sar</taxon>
        <taxon>Stramenopiles</taxon>
        <taxon>Ochrophyta</taxon>
        <taxon>Bacillariophyta</taxon>
        <taxon>Bacillariophyceae</taxon>
        <taxon>Bacillariophycidae</taxon>
        <taxon>Naviculales</taxon>
        <taxon>Naviculaceae</taxon>
        <taxon>Seminavis</taxon>
    </lineage>
</organism>
<evidence type="ECO:0000313" key="2">
    <source>
        <dbReference type="EMBL" id="CAB9511286.1"/>
    </source>
</evidence>
<reference evidence="2" key="1">
    <citation type="submission" date="2020-06" db="EMBL/GenBank/DDBJ databases">
        <authorList>
            <consortium name="Plant Systems Biology data submission"/>
        </authorList>
    </citation>
    <scope>NUCLEOTIDE SEQUENCE</scope>
    <source>
        <strain evidence="2">D6</strain>
    </source>
</reference>
<dbReference type="EMBL" id="CAICTM010000476">
    <property type="protein sequence ID" value="CAB9511286.1"/>
    <property type="molecule type" value="Genomic_DNA"/>
</dbReference>
<feature type="region of interest" description="Disordered" evidence="1">
    <location>
        <begin position="16"/>
        <end position="37"/>
    </location>
</feature>
<dbReference type="AlphaFoldDB" id="A0A9N8HEK1"/>
<sequence>MASRLRWSHRMTASTRFKSMATAESQQEQNSSLASPSISSVNTNHSLIKVPSVPIFGSTLSMFSGTPPLNKNKFLQWWAALHDSYGDFYQIGIPGIGAGQQGITHVISDPKEMMKVLKQEGTHPSGLVEAHWATKAYFNDRGYAVAEMYSRGE</sequence>
<protein>
    <submittedName>
        <fullName evidence="2">Uncharacterized protein</fullName>
    </submittedName>
</protein>
<evidence type="ECO:0000313" key="3">
    <source>
        <dbReference type="Proteomes" id="UP001153069"/>
    </source>
</evidence>
<comment type="caution">
    <text evidence="2">The sequence shown here is derived from an EMBL/GenBank/DDBJ whole genome shotgun (WGS) entry which is preliminary data.</text>
</comment>
<name>A0A9N8HEK1_9STRA</name>
<proteinExistence type="predicted"/>
<dbReference type="Proteomes" id="UP001153069">
    <property type="component" value="Unassembled WGS sequence"/>
</dbReference>
<accession>A0A9N8HEK1</accession>
<gene>
    <name evidence="2" type="ORF">SEMRO_477_G150890.1</name>
</gene>
<keyword evidence="3" id="KW-1185">Reference proteome</keyword>